<dbReference type="PANTHER" id="PTHR43823">
    <property type="entry name" value="SPORULATION PROTEIN YKVU"/>
    <property type="match status" value="1"/>
</dbReference>
<organism evidence="7 8">
    <name type="scientific">Clostridium sporogenes</name>
    <dbReference type="NCBI Taxonomy" id="1509"/>
    <lineage>
        <taxon>Bacteria</taxon>
        <taxon>Bacillati</taxon>
        <taxon>Bacillota</taxon>
        <taxon>Clostridia</taxon>
        <taxon>Eubacteriales</taxon>
        <taxon>Clostridiaceae</taxon>
        <taxon>Clostridium</taxon>
    </lineage>
</organism>
<accession>A0A1L3NAT6</accession>
<evidence type="ECO:0000256" key="4">
    <source>
        <dbReference type="ARBA" id="ARBA00022989"/>
    </source>
</evidence>
<evidence type="ECO:0000256" key="1">
    <source>
        <dbReference type="ARBA" id="ARBA00004651"/>
    </source>
</evidence>
<name>A0A1L3NAT6_CLOSG</name>
<dbReference type="InterPro" id="IPR051327">
    <property type="entry name" value="MATE_MepA_subfamily"/>
</dbReference>
<evidence type="ECO:0000256" key="6">
    <source>
        <dbReference type="SAM" id="Phobius"/>
    </source>
</evidence>
<feature type="transmembrane region" description="Helical" evidence="6">
    <location>
        <begin position="27"/>
        <end position="46"/>
    </location>
</feature>
<evidence type="ECO:0000313" key="7">
    <source>
        <dbReference type="EMBL" id="APH13232.1"/>
    </source>
</evidence>
<dbReference type="GO" id="GO:0015297">
    <property type="term" value="F:antiporter activity"/>
    <property type="evidence" value="ECO:0007669"/>
    <property type="project" value="InterPro"/>
</dbReference>
<evidence type="ECO:0000313" key="8">
    <source>
        <dbReference type="Proteomes" id="UP000182204"/>
    </source>
</evidence>
<evidence type="ECO:0000256" key="5">
    <source>
        <dbReference type="ARBA" id="ARBA00023136"/>
    </source>
</evidence>
<proteinExistence type="predicted"/>
<evidence type="ECO:0000256" key="2">
    <source>
        <dbReference type="ARBA" id="ARBA00022475"/>
    </source>
</evidence>
<dbReference type="AlphaFoldDB" id="A0A1L3NAT6"/>
<dbReference type="Proteomes" id="UP000182204">
    <property type="component" value="Chromosome"/>
</dbReference>
<feature type="transmembrane region" description="Helical" evidence="6">
    <location>
        <begin position="66"/>
        <end position="84"/>
    </location>
</feature>
<evidence type="ECO:0000256" key="3">
    <source>
        <dbReference type="ARBA" id="ARBA00022692"/>
    </source>
</evidence>
<dbReference type="InterPro" id="IPR002528">
    <property type="entry name" value="MATE_fam"/>
</dbReference>
<dbReference type="Pfam" id="PF01554">
    <property type="entry name" value="MatE"/>
    <property type="match status" value="1"/>
</dbReference>
<dbReference type="PANTHER" id="PTHR43823:SF3">
    <property type="entry name" value="MULTIDRUG EXPORT PROTEIN MEPA"/>
    <property type="match status" value="1"/>
</dbReference>
<keyword evidence="2" id="KW-1003">Cell membrane</keyword>
<sequence length="87" mass="9693">MSQGLQLVVGTNYGANLFKRVKKCTNTFILGSTVLALAFWIPIELFPRQVLSLMITDTSVANEGISNFRMIYSSFPVLGAYINFKII</sequence>
<dbReference type="GO" id="GO:0042910">
    <property type="term" value="F:xenobiotic transmembrane transporter activity"/>
    <property type="evidence" value="ECO:0007669"/>
    <property type="project" value="InterPro"/>
</dbReference>
<keyword evidence="5 6" id="KW-0472">Membrane</keyword>
<dbReference type="RefSeq" id="WP_072584741.1">
    <property type="nucleotide sequence ID" value="NZ_CP013243.1"/>
</dbReference>
<dbReference type="GO" id="GO:0005886">
    <property type="term" value="C:plasma membrane"/>
    <property type="evidence" value="ECO:0007669"/>
    <property type="project" value="UniProtKB-SubCell"/>
</dbReference>
<comment type="subcellular location">
    <subcellularLocation>
        <location evidence="1">Cell membrane</location>
        <topology evidence="1">Multi-pass membrane protein</topology>
    </subcellularLocation>
</comment>
<reference evidence="7 8" key="1">
    <citation type="submission" date="2015-11" db="EMBL/GenBank/DDBJ databases">
        <authorList>
            <person name="Hill K.K."/>
            <person name="Shirey T.B."/>
            <person name="Raphael B."/>
            <person name="Daligault H.E."/>
            <person name="Davenport K.W."/>
            <person name="Bruce D.C."/>
            <person name="Foley B.T."/>
            <person name="Johnson S.L."/>
        </authorList>
    </citation>
    <scope>NUCLEOTIDE SEQUENCE [LARGE SCALE GENOMIC DNA]</scope>
    <source>
        <strain evidence="7 8">CDC_1632</strain>
    </source>
</reference>
<protein>
    <submittedName>
        <fullName evidence="7">MatE family protein</fullName>
    </submittedName>
</protein>
<gene>
    <name evidence="7" type="ORF">NPD5_838</name>
</gene>
<keyword evidence="3 6" id="KW-0812">Transmembrane</keyword>
<dbReference type="EMBL" id="CP013243">
    <property type="protein sequence ID" value="APH13232.1"/>
    <property type="molecule type" value="Genomic_DNA"/>
</dbReference>
<keyword evidence="4 6" id="KW-1133">Transmembrane helix</keyword>